<accession>A0A172F1Z0</accession>
<evidence type="ECO:0000256" key="1">
    <source>
        <dbReference type="ARBA" id="ARBA00009083"/>
    </source>
</evidence>
<evidence type="ECO:0000256" key="4">
    <source>
        <dbReference type="ARBA" id="ARBA00035247"/>
    </source>
</evidence>
<comment type="subcellular location">
    <subcellularLocation>
        <location evidence="5">Plastid</location>
        <location evidence="5">Chloroplast</location>
    </subcellularLocation>
</comment>
<geneLocation type="chloroplast" evidence="6"/>
<dbReference type="NCBIfam" id="NF006477">
    <property type="entry name" value="PRK08881.1"/>
    <property type="match status" value="1"/>
</dbReference>
<keyword evidence="5" id="KW-0699">rRNA-binding</keyword>
<keyword evidence="3 5" id="KW-0687">Ribonucleoprotein</keyword>
<gene>
    <name evidence="5 6" type="primary">rps14</name>
</gene>
<dbReference type="GO" id="GO:0006412">
    <property type="term" value="P:translation"/>
    <property type="evidence" value="ECO:0007669"/>
    <property type="project" value="UniProtKB-UniRule"/>
</dbReference>
<dbReference type="GO" id="GO:0019843">
    <property type="term" value="F:rRNA binding"/>
    <property type="evidence" value="ECO:0007669"/>
    <property type="project" value="UniProtKB-UniRule"/>
</dbReference>
<name>A0A172F1Z0_9EUGL</name>
<dbReference type="AlphaFoldDB" id="A0A172F1Z0"/>
<comment type="subunit">
    <text evidence="5">Part of the 30S ribosomal subunit.</text>
</comment>
<keyword evidence="6" id="KW-0150">Chloroplast</keyword>
<keyword evidence="6" id="KW-0934">Plastid</keyword>
<dbReference type="InterPro" id="IPR023036">
    <property type="entry name" value="Ribosomal_uS14_bac/plastid"/>
</dbReference>
<protein>
    <recommendedName>
        <fullName evidence="4 5">Small ribosomal subunit protein uS14c</fullName>
    </recommendedName>
</protein>
<dbReference type="GO" id="GO:0015935">
    <property type="term" value="C:small ribosomal subunit"/>
    <property type="evidence" value="ECO:0007669"/>
    <property type="project" value="TreeGrafter"/>
</dbReference>
<evidence type="ECO:0000313" key="6">
    <source>
        <dbReference type="EMBL" id="ALP86094.1"/>
    </source>
</evidence>
<dbReference type="Pfam" id="PF00253">
    <property type="entry name" value="Ribosomal_S14"/>
    <property type="match status" value="1"/>
</dbReference>
<dbReference type="FunFam" id="1.10.287.1480:FF:000001">
    <property type="entry name" value="30S ribosomal protein S14"/>
    <property type="match status" value="1"/>
</dbReference>
<dbReference type="InterPro" id="IPR018271">
    <property type="entry name" value="Ribosomal_uS14_CS"/>
</dbReference>
<dbReference type="SUPFAM" id="SSF57716">
    <property type="entry name" value="Glucocorticoid receptor-like (DNA-binding domain)"/>
    <property type="match status" value="1"/>
</dbReference>
<dbReference type="GO" id="GO:0003735">
    <property type="term" value="F:structural constituent of ribosome"/>
    <property type="evidence" value="ECO:0007669"/>
    <property type="project" value="InterPro"/>
</dbReference>
<evidence type="ECO:0000256" key="2">
    <source>
        <dbReference type="ARBA" id="ARBA00022980"/>
    </source>
</evidence>
<dbReference type="GO" id="GO:0009507">
    <property type="term" value="C:chloroplast"/>
    <property type="evidence" value="ECO:0007669"/>
    <property type="project" value="UniProtKB-SubCell"/>
</dbReference>
<evidence type="ECO:0000256" key="3">
    <source>
        <dbReference type="ARBA" id="ARBA00023274"/>
    </source>
</evidence>
<keyword evidence="5" id="KW-0694">RNA-binding</keyword>
<evidence type="ECO:0000256" key="5">
    <source>
        <dbReference type="HAMAP-Rule" id="MF_00537"/>
    </source>
</evidence>
<comment type="function">
    <text evidence="5">Binds 16S rRNA, required for the assembly of 30S particles.</text>
</comment>
<keyword evidence="2 5" id="KW-0689">Ribosomal protein</keyword>
<dbReference type="PROSITE" id="PS00527">
    <property type="entry name" value="RIBOSOMAL_S14"/>
    <property type="match status" value="1"/>
</dbReference>
<organism evidence="6">
    <name type="scientific">Phacus orbicularis</name>
    <dbReference type="NCBI Taxonomy" id="158829"/>
    <lineage>
        <taxon>Eukaryota</taxon>
        <taxon>Discoba</taxon>
        <taxon>Euglenozoa</taxon>
        <taxon>Euglenida</taxon>
        <taxon>Spirocuta</taxon>
        <taxon>Euglenophyceae</taxon>
        <taxon>Euglenales</taxon>
        <taxon>Phacaceae</taxon>
        <taxon>Phacus</taxon>
    </lineage>
</organism>
<reference evidence="6" key="1">
    <citation type="submission" date="2015-05" db="EMBL/GenBank/DDBJ databases">
        <title>Phacus orbicularis chloroplast genome.</title>
        <authorList>
            <person name="Kasiborski B.A."/>
            <person name="Linton E.W."/>
        </authorList>
    </citation>
    <scope>NUCLEOTIDE SEQUENCE</scope>
</reference>
<dbReference type="EMBL" id="KR921747">
    <property type="protein sequence ID" value="ALP86094.1"/>
    <property type="molecule type" value="Genomic_DNA"/>
</dbReference>
<dbReference type="Gene3D" id="1.10.287.1480">
    <property type="match status" value="1"/>
</dbReference>
<dbReference type="PANTHER" id="PTHR19836">
    <property type="entry name" value="30S RIBOSOMAL PROTEIN S14"/>
    <property type="match status" value="1"/>
</dbReference>
<dbReference type="HAMAP" id="MF_00537">
    <property type="entry name" value="Ribosomal_uS14_1"/>
    <property type="match status" value="1"/>
</dbReference>
<comment type="similarity">
    <text evidence="1 5">Belongs to the universal ribosomal protein uS14 family.</text>
</comment>
<dbReference type="PANTHER" id="PTHR19836:SF19">
    <property type="entry name" value="SMALL RIBOSOMAL SUBUNIT PROTEIN US14M"/>
    <property type="match status" value="1"/>
</dbReference>
<sequence length="100" mass="11548">MSKKSLVERQKKRDFLCKKFLVSRSALKVDLTKAADLDTKLLAHFKIQNLPRNSSFTRLKNRCLVTGRSRGFYRFFGLSRHVLREMALAGNFPGVVKSSW</sequence>
<proteinExistence type="inferred from homology"/>
<dbReference type="InterPro" id="IPR001209">
    <property type="entry name" value="Ribosomal_uS14"/>
</dbReference>